<dbReference type="Pfam" id="PF20401">
    <property type="entry name" value="Rhomboid_2"/>
    <property type="match status" value="1"/>
</dbReference>
<name>A0A498Q196_9MYCO</name>
<feature type="transmembrane region" description="Helical" evidence="1">
    <location>
        <begin position="21"/>
        <end position="41"/>
    </location>
</feature>
<evidence type="ECO:0000256" key="1">
    <source>
        <dbReference type="SAM" id="Phobius"/>
    </source>
</evidence>
<keyword evidence="1" id="KW-0472">Membrane</keyword>
<evidence type="ECO:0008006" key="4">
    <source>
        <dbReference type="Google" id="ProtNLM"/>
    </source>
</evidence>
<feature type="transmembrane region" description="Helical" evidence="1">
    <location>
        <begin position="101"/>
        <end position="126"/>
    </location>
</feature>
<keyword evidence="1" id="KW-1133">Transmembrane helix</keyword>
<dbReference type="InterPro" id="IPR046862">
    <property type="entry name" value="Rhomboid_2"/>
</dbReference>
<dbReference type="EMBL" id="UPHQ01000104">
    <property type="protein sequence ID" value="VBA39101.1"/>
    <property type="molecule type" value="Genomic_DNA"/>
</dbReference>
<feature type="transmembrane region" description="Helical" evidence="1">
    <location>
        <begin position="138"/>
        <end position="155"/>
    </location>
</feature>
<accession>A0A498Q196</accession>
<keyword evidence="1" id="KW-0812">Transmembrane</keyword>
<evidence type="ECO:0000313" key="3">
    <source>
        <dbReference type="Proteomes" id="UP000267289"/>
    </source>
</evidence>
<dbReference type="AlphaFoldDB" id="A0A498Q196"/>
<feature type="transmembrane region" description="Helical" evidence="1">
    <location>
        <begin position="231"/>
        <end position="249"/>
    </location>
</feature>
<protein>
    <recommendedName>
        <fullName evidence="4">Transmembrane protein</fullName>
    </recommendedName>
</protein>
<keyword evidence="3" id="KW-1185">Reference proteome</keyword>
<organism evidence="2 3">
    <name type="scientific">Mycobacterium innocens</name>
    <dbReference type="NCBI Taxonomy" id="2341083"/>
    <lineage>
        <taxon>Bacteria</taxon>
        <taxon>Bacillati</taxon>
        <taxon>Actinomycetota</taxon>
        <taxon>Actinomycetes</taxon>
        <taxon>Mycobacteriales</taxon>
        <taxon>Mycobacteriaceae</taxon>
        <taxon>Mycobacterium</taxon>
    </lineage>
</organism>
<reference evidence="2 3" key="1">
    <citation type="submission" date="2018-09" db="EMBL/GenBank/DDBJ databases">
        <authorList>
            <person name="Tagini F."/>
        </authorList>
    </citation>
    <scope>NUCLEOTIDE SEQUENCE [LARGE SCALE GENOMIC DNA]</scope>
    <source>
        <strain evidence="2 3">MK13</strain>
    </source>
</reference>
<gene>
    <name evidence="2" type="ORF">LAUMK13_02447</name>
</gene>
<feature type="transmembrane region" description="Helical" evidence="1">
    <location>
        <begin position="76"/>
        <end position="94"/>
    </location>
</feature>
<dbReference type="Proteomes" id="UP000267289">
    <property type="component" value="Unassembled WGS sequence"/>
</dbReference>
<feature type="transmembrane region" description="Helical" evidence="1">
    <location>
        <begin position="162"/>
        <end position="178"/>
    </location>
</feature>
<proteinExistence type="predicted"/>
<sequence>MSMTHRIWGLLYRLGRVRFTLGYLAALASVSIAIVMLGPHAHERVIRHASTNLHNLSHGRLGTLWNSAFVIAEGPLYFWLPCLACLLALAELHLHTGRLTLAFVVGHLGATLLVAAALAGAVEFGWMPWSITRVSDVGMSYGALAVVGALTATIARRWRPAWIGWWASLAVAAAIAGGDFTDSGHAISLLLGMLVTMRFDRPVRWTPARYALLMVSSGFGFLLLAHTSWTSVSGVAVGLLGAGVGYGFARWKTMRVASAQA</sequence>
<evidence type="ECO:0000313" key="2">
    <source>
        <dbReference type="EMBL" id="VBA39101.1"/>
    </source>
</evidence>